<name>A0ABS0SXU7_9CAUL</name>
<dbReference type="InterPro" id="IPR011050">
    <property type="entry name" value="Pectin_lyase_fold/virulence"/>
</dbReference>
<accession>A0ABS0SXU7</accession>
<gene>
    <name evidence="1" type="ORF">I4Q42_12385</name>
</gene>
<evidence type="ECO:0000313" key="2">
    <source>
        <dbReference type="Proteomes" id="UP000639859"/>
    </source>
</evidence>
<reference evidence="1 2" key="1">
    <citation type="submission" date="2020-11" db="EMBL/GenBank/DDBJ databases">
        <title>genome sequence of strain KACC 18849.</title>
        <authorList>
            <person name="Gao J."/>
            <person name="Zhang X."/>
        </authorList>
    </citation>
    <scope>NUCLEOTIDE SEQUENCE [LARGE SCALE GENOMIC DNA]</scope>
    <source>
        <strain evidence="1 2">KACC 18849</strain>
    </source>
</reference>
<dbReference type="Gene3D" id="2.160.20.10">
    <property type="entry name" value="Single-stranded right-handed beta-helix, Pectin lyase-like"/>
    <property type="match status" value="1"/>
</dbReference>
<dbReference type="SUPFAM" id="SSF51126">
    <property type="entry name" value="Pectin lyase-like"/>
    <property type="match status" value="1"/>
</dbReference>
<dbReference type="EMBL" id="JADWOX010000007">
    <property type="protein sequence ID" value="MBI1684467.1"/>
    <property type="molecule type" value="Genomic_DNA"/>
</dbReference>
<dbReference type="RefSeq" id="WP_198576380.1">
    <property type="nucleotide sequence ID" value="NZ_JADWOX010000007.1"/>
</dbReference>
<sequence length="840" mass="87663">MTVTLENPDTIFVPTGAAVGAFSTGWSYEEAGDVLVIIEVAGVEGPPLAVDGDFVLVSMAREAGGFTGEVTLKAAVVPSGGWQAAADHRLILRRVTAASQTRPFGQVEGFRPAVSEAAWDRQARLAQEMRSRQGRSLVAPAGEAGWSLPPLAERAGKLAMFDVDGRLAGAAGGIADGVPVTDFGRDLVTAADHRRGKLQLKIGSLEDVADPEGVVDATAGVAELVALYRSLGRREIPLGSGRFRMPASSGGFDVGVGGLYFVGEGASTVIFRQEGEHPENDPLATSAFFNWDANPEDKSGVGFLNLAFEGTLSEANPGAIGAPVIFLDWFPEVILENVSARNLKCMLADVHFCGRYRAENNVLINIARDGLRARDTPNAIVRGNTLVQIGDDVIAMHTSTGSVGSYPVREGLVITDNITALGGSIKALGARKVLIANNIGRLHYLAHINVVPGVAGPEGSNPMGEVGVYDNQSWDTHNLLDGGTAASAAHIVFGAPPVRGAAMSGGIIPTNPDPATGVFVKPWPYSQMNTDDPAHPVAPTPDIDINGNRFGRTLPAAAKISDYGYGKLQFQGEYSDPAVTDADLRIGAGISGSGVGAGGGFVKLTIEGNGGSYVGNGISLPKPVGIETYRDCRVADNAITDFSGRGFLLSSPDTKLPADIEVAGNVFDGDPLHVLANRNTGGRWTNGAAGPNAIDVGNAVGLVVRHNTYRNVCRPLAANYADEILVDANVHECDPVARGFDAGNRGIGELPYAGRPLYLIKDCDPTSASYGQIKNVPLLESNAQPAAGKYVAGHFVANHSPAVLGSAGSRYTITGWSRLTTGTAHVAGTDWAERRALTGT</sequence>
<protein>
    <submittedName>
        <fullName evidence="1">Right-handed parallel beta-helix repeat-containing protein</fullName>
    </submittedName>
</protein>
<keyword evidence="2" id="KW-1185">Reference proteome</keyword>
<proteinExistence type="predicted"/>
<organism evidence="1 2">
    <name type="scientific">Caulobacter hibisci</name>
    <dbReference type="NCBI Taxonomy" id="2035993"/>
    <lineage>
        <taxon>Bacteria</taxon>
        <taxon>Pseudomonadati</taxon>
        <taxon>Pseudomonadota</taxon>
        <taxon>Alphaproteobacteria</taxon>
        <taxon>Caulobacterales</taxon>
        <taxon>Caulobacteraceae</taxon>
        <taxon>Caulobacter</taxon>
    </lineage>
</organism>
<dbReference type="Proteomes" id="UP000639859">
    <property type="component" value="Unassembled WGS sequence"/>
</dbReference>
<dbReference type="InterPro" id="IPR012334">
    <property type="entry name" value="Pectin_lyas_fold"/>
</dbReference>
<evidence type="ECO:0000313" key="1">
    <source>
        <dbReference type="EMBL" id="MBI1684467.1"/>
    </source>
</evidence>
<comment type="caution">
    <text evidence="1">The sequence shown here is derived from an EMBL/GenBank/DDBJ whole genome shotgun (WGS) entry which is preliminary data.</text>
</comment>